<reference evidence="2 3" key="1">
    <citation type="journal article" date="2024" name="J Genomics">
        <title>Draft genome sequencing and assembly of Favolaschia claudopus CIRM-BRFM 2984 isolated from oak limbs.</title>
        <authorList>
            <person name="Navarro D."/>
            <person name="Drula E."/>
            <person name="Chaduli D."/>
            <person name="Cazenave R."/>
            <person name="Ahrendt S."/>
            <person name="Wang J."/>
            <person name="Lipzen A."/>
            <person name="Daum C."/>
            <person name="Barry K."/>
            <person name="Grigoriev I.V."/>
            <person name="Favel A."/>
            <person name="Rosso M.N."/>
            <person name="Martin F."/>
        </authorList>
    </citation>
    <scope>NUCLEOTIDE SEQUENCE [LARGE SCALE GENOMIC DNA]</scope>
    <source>
        <strain evidence="2 3">CIRM-BRFM 2984</strain>
    </source>
</reference>
<dbReference type="Proteomes" id="UP001362999">
    <property type="component" value="Unassembled WGS sequence"/>
</dbReference>
<evidence type="ECO:0000313" key="2">
    <source>
        <dbReference type="EMBL" id="KAK6977330.1"/>
    </source>
</evidence>
<organism evidence="2 3">
    <name type="scientific">Favolaschia claudopus</name>
    <dbReference type="NCBI Taxonomy" id="2862362"/>
    <lineage>
        <taxon>Eukaryota</taxon>
        <taxon>Fungi</taxon>
        <taxon>Dikarya</taxon>
        <taxon>Basidiomycota</taxon>
        <taxon>Agaricomycotina</taxon>
        <taxon>Agaricomycetes</taxon>
        <taxon>Agaricomycetidae</taxon>
        <taxon>Agaricales</taxon>
        <taxon>Marasmiineae</taxon>
        <taxon>Mycenaceae</taxon>
        <taxon>Favolaschia</taxon>
    </lineage>
</organism>
<evidence type="ECO:0000313" key="3">
    <source>
        <dbReference type="Proteomes" id="UP001362999"/>
    </source>
</evidence>
<keyword evidence="3" id="KW-1185">Reference proteome</keyword>
<gene>
    <name evidence="2" type="ORF">R3P38DRAFT_2810508</name>
</gene>
<name>A0AAV9ZBD9_9AGAR</name>
<comment type="caution">
    <text evidence="2">The sequence shown here is derived from an EMBL/GenBank/DDBJ whole genome shotgun (WGS) entry which is preliminary data.</text>
</comment>
<feature type="region of interest" description="Disordered" evidence="1">
    <location>
        <begin position="1"/>
        <end position="62"/>
    </location>
</feature>
<dbReference type="EMBL" id="JAWWNJ010000170">
    <property type="protein sequence ID" value="KAK6977330.1"/>
    <property type="molecule type" value="Genomic_DNA"/>
</dbReference>
<accession>A0AAV9ZBD9</accession>
<evidence type="ECO:0008006" key="4">
    <source>
        <dbReference type="Google" id="ProtNLM"/>
    </source>
</evidence>
<dbReference type="AlphaFoldDB" id="A0AAV9ZBD9"/>
<feature type="compositionally biased region" description="Basic and acidic residues" evidence="1">
    <location>
        <begin position="28"/>
        <end position="62"/>
    </location>
</feature>
<evidence type="ECO:0000256" key="1">
    <source>
        <dbReference type="SAM" id="MobiDB-lite"/>
    </source>
</evidence>
<protein>
    <recommendedName>
        <fullName evidence="4">Maturase K</fullName>
    </recommendedName>
</protein>
<proteinExistence type="predicted"/>
<sequence length="213" mass="25002">MLRFREHSARKPKLCSPRHPLGENYEASEERLELEDSNRAARSPKERFSESSREEESIHQMGKHEQIIGLETSLQFKRKLRAHLASFPTERERETTRCLCLFLRRMQCSQQLATRYTLSRISRSVLRRWYSKIPESLQLQDGDAFENLELGSNFSVRKSSLGFAWLYRLSTIVSFSSHNADTNWSSTGRCLRKHTRNSGWERHKPIESEQELG</sequence>